<keyword evidence="6 8" id="KW-1133">Transmembrane helix</keyword>
<feature type="transmembrane region" description="Helical" evidence="8">
    <location>
        <begin position="52"/>
        <end position="85"/>
    </location>
</feature>
<organism evidence="10 11">
    <name type="scientific">Kriegella aquimaris</name>
    <dbReference type="NCBI Taxonomy" id="192904"/>
    <lineage>
        <taxon>Bacteria</taxon>
        <taxon>Pseudomonadati</taxon>
        <taxon>Bacteroidota</taxon>
        <taxon>Flavobacteriia</taxon>
        <taxon>Flavobacteriales</taxon>
        <taxon>Flavobacteriaceae</taxon>
        <taxon>Kriegella</taxon>
    </lineage>
</organism>
<evidence type="ECO:0000256" key="1">
    <source>
        <dbReference type="ARBA" id="ARBA00004651"/>
    </source>
</evidence>
<keyword evidence="4 10" id="KW-0808">Transferase</keyword>
<dbReference type="GO" id="GO:0009103">
    <property type="term" value="P:lipopolysaccharide biosynthetic process"/>
    <property type="evidence" value="ECO:0007669"/>
    <property type="project" value="UniProtKB-ARBA"/>
</dbReference>
<evidence type="ECO:0000313" key="10">
    <source>
        <dbReference type="EMBL" id="SDL67755.1"/>
    </source>
</evidence>
<feature type="transmembrane region" description="Helical" evidence="8">
    <location>
        <begin position="185"/>
        <end position="209"/>
    </location>
</feature>
<evidence type="ECO:0000256" key="6">
    <source>
        <dbReference type="ARBA" id="ARBA00022989"/>
    </source>
</evidence>
<reference evidence="10 11" key="1">
    <citation type="submission" date="2016-10" db="EMBL/GenBank/DDBJ databases">
        <authorList>
            <person name="de Groot N.N."/>
        </authorList>
    </citation>
    <scope>NUCLEOTIDE SEQUENCE [LARGE SCALE GENOMIC DNA]</scope>
    <source>
        <strain evidence="10 11">DSM 19886</strain>
    </source>
</reference>
<dbReference type="GO" id="GO:0016763">
    <property type="term" value="F:pentosyltransferase activity"/>
    <property type="evidence" value="ECO:0007669"/>
    <property type="project" value="TreeGrafter"/>
</dbReference>
<feature type="transmembrane region" description="Helical" evidence="8">
    <location>
        <begin position="141"/>
        <end position="173"/>
    </location>
</feature>
<dbReference type="STRING" id="192904.SAMN04488514_102306"/>
<evidence type="ECO:0000256" key="7">
    <source>
        <dbReference type="ARBA" id="ARBA00023136"/>
    </source>
</evidence>
<gene>
    <name evidence="10" type="ORF">SAMN04488514_102306</name>
</gene>
<keyword evidence="2" id="KW-1003">Cell membrane</keyword>
<protein>
    <submittedName>
        <fullName evidence="10">Dolichyl-phosphate-mannose-protein mannosyltransferase</fullName>
    </submittedName>
</protein>
<feature type="domain" description="Glycosyltransferase RgtA/B/C/D-like" evidence="9">
    <location>
        <begin position="48"/>
        <end position="197"/>
    </location>
</feature>
<dbReference type="PANTHER" id="PTHR33908">
    <property type="entry name" value="MANNOSYLTRANSFERASE YKCB-RELATED"/>
    <property type="match status" value="1"/>
</dbReference>
<dbReference type="InterPro" id="IPR050297">
    <property type="entry name" value="LipidA_mod_glycosyltrf_83"/>
</dbReference>
<dbReference type="Pfam" id="PF13231">
    <property type="entry name" value="PMT_2"/>
    <property type="match status" value="1"/>
</dbReference>
<name>A0A1G9M215_9FLAO</name>
<dbReference type="EMBL" id="FNGV01000002">
    <property type="protein sequence ID" value="SDL67755.1"/>
    <property type="molecule type" value="Genomic_DNA"/>
</dbReference>
<keyword evidence="7 8" id="KW-0472">Membrane</keyword>
<keyword evidence="5 8" id="KW-0812">Transmembrane</keyword>
<evidence type="ECO:0000313" key="11">
    <source>
        <dbReference type="Proteomes" id="UP000199440"/>
    </source>
</evidence>
<sequence length="475" mass="55051">MVLFLTSFLIRLPFFFRDYIDRDESTFILMGQSWVDGHLPYTELWDLKPPVIFLFFAAIIYGFGKSFFAIRFFGVIIVALTAFFTYKIGETAHSKKIGLWSAIGCVLLLSLFGSLQGVMSEHICMLFFVPALYLLVHYEKLWAYCLAGLLLGLAVMSKLNIAYVVLVLCLYLLSLDYKEKKPWIGILHLAGLTLSFVLVGLLTLLPYYLHGQTEIWWNSVVMAPIEYSASQQNPIYKTAPFCIVVLAFLFFTWKRRLLNFKDRTVGILTFTVLGIILMFVLGGKVNGHYLIQFHPVFIVLFVEVVSQIKILESKKLLRYLPIVLLLLPMESYLEYANIIKHRWKQGTFYNGEGIDVPNYIIKNHIETKNILFLEYHIGYWVLGKTPPTVAATHPSNILREALFPYYKNPRVTGLEELHHIMETLKPQTVVTRKNRRVFDEQYEDANTYIDNYLENHYKLIETVGNANILQRLERF</sequence>
<dbReference type="GO" id="GO:0005886">
    <property type="term" value="C:plasma membrane"/>
    <property type="evidence" value="ECO:0007669"/>
    <property type="project" value="UniProtKB-SubCell"/>
</dbReference>
<dbReference type="InterPro" id="IPR038731">
    <property type="entry name" value="RgtA/B/C-like"/>
</dbReference>
<comment type="subcellular location">
    <subcellularLocation>
        <location evidence="1">Cell membrane</location>
        <topology evidence="1">Multi-pass membrane protein</topology>
    </subcellularLocation>
</comment>
<dbReference type="RefSeq" id="WP_245731309.1">
    <property type="nucleotide sequence ID" value="NZ_FNGV01000002.1"/>
</dbReference>
<feature type="transmembrane region" description="Helical" evidence="8">
    <location>
        <begin position="97"/>
        <end position="129"/>
    </location>
</feature>
<keyword evidence="3 10" id="KW-0328">Glycosyltransferase</keyword>
<keyword evidence="11" id="KW-1185">Reference proteome</keyword>
<evidence type="ECO:0000259" key="9">
    <source>
        <dbReference type="Pfam" id="PF13231"/>
    </source>
</evidence>
<feature type="transmembrane region" description="Helical" evidence="8">
    <location>
        <begin position="265"/>
        <end position="283"/>
    </location>
</feature>
<evidence type="ECO:0000256" key="5">
    <source>
        <dbReference type="ARBA" id="ARBA00022692"/>
    </source>
</evidence>
<feature type="transmembrane region" description="Helical" evidence="8">
    <location>
        <begin position="235"/>
        <end position="253"/>
    </location>
</feature>
<accession>A0A1G9M215</accession>
<dbReference type="AlphaFoldDB" id="A0A1G9M215"/>
<proteinExistence type="predicted"/>
<evidence type="ECO:0000256" key="4">
    <source>
        <dbReference type="ARBA" id="ARBA00022679"/>
    </source>
</evidence>
<evidence type="ECO:0000256" key="3">
    <source>
        <dbReference type="ARBA" id="ARBA00022676"/>
    </source>
</evidence>
<evidence type="ECO:0000256" key="8">
    <source>
        <dbReference type="SAM" id="Phobius"/>
    </source>
</evidence>
<dbReference type="PANTHER" id="PTHR33908:SF11">
    <property type="entry name" value="MEMBRANE PROTEIN"/>
    <property type="match status" value="1"/>
</dbReference>
<dbReference type="Proteomes" id="UP000199440">
    <property type="component" value="Unassembled WGS sequence"/>
</dbReference>
<evidence type="ECO:0000256" key="2">
    <source>
        <dbReference type="ARBA" id="ARBA00022475"/>
    </source>
</evidence>